<evidence type="ECO:0008006" key="6">
    <source>
        <dbReference type="Google" id="ProtNLM"/>
    </source>
</evidence>
<dbReference type="GO" id="GO:0032259">
    <property type="term" value="P:methylation"/>
    <property type="evidence" value="ECO:0007669"/>
    <property type="project" value="UniProtKB-KW"/>
</dbReference>
<dbReference type="InterPro" id="IPR044429">
    <property type="entry name" value="SETD4_SET"/>
</dbReference>
<evidence type="ECO:0000256" key="2">
    <source>
        <dbReference type="ARBA" id="ARBA00022679"/>
    </source>
</evidence>
<keyword evidence="5" id="KW-1185">Reference proteome</keyword>
<evidence type="ECO:0000313" key="5">
    <source>
        <dbReference type="Proteomes" id="UP000521872"/>
    </source>
</evidence>
<accession>A0A8H4QQT9</accession>
<dbReference type="Gene3D" id="3.90.1410.10">
    <property type="entry name" value="set domain protein methyltransferase, domain 1"/>
    <property type="match status" value="1"/>
</dbReference>
<proteinExistence type="predicted"/>
<dbReference type="SUPFAM" id="SSF82199">
    <property type="entry name" value="SET domain"/>
    <property type="match status" value="1"/>
</dbReference>
<organism evidence="4 5">
    <name type="scientific">Agrocybe pediades</name>
    <dbReference type="NCBI Taxonomy" id="84607"/>
    <lineage>
        <taxon>Eukaryota</taxon>
        <taxon>Fungi</taxon>
        <taxon>Dikarya</taxon>
        <taxon>Basidiomycota</taxon>
        <taxon>Agaricomycotina</taxon>
        <taxon>Agaricomycetes</taxon>
        <taxon>Agaricomycetidae</taxon>
        <taxon>Agaricales</taxon>
        <taxon>Agaricineae</taxon>
        <taxon>Strophariaceae</taxon>
        <taxon>Agrocybe</taxon>
    </lineage>
</organism>
<dbReference type="PANTHER" id="PTHR13271">
    <property type="entry name" value="UNCHARACTERIZED PUTATIVE METHYLTRANSFERASE"/>
    <property type="match status" value="1"/>
</dbReference>
<gene>
    <name evidence="4" type="ORF">D9613_003036</name>
</gene>
<dbReference type="InterPro" id="IPR050600">
    <property type="entry name" value="SETD3_SETD6_MTase"/>
</dbReference>
<evidence type="ECO:0000256" key="1">
    <source>
        <dbReference type="ARBA" id="ARBA00022603"/>
    </source>
</evidence>
<name>A0A8H4QQT9_9AGAR</name>
<dbReference type="EMBL" id="JAACJL010000044">
    <property type="protein sequence ID" value="KAF4615228.1"/>
    <property type="molecule type" value="Genomic_DNA"/>
</dbReference>
<keyword evidence="1" id="KW-0489">Methyltransferase</keyword>
<comment type="caution">
    <text evidence="4">The sequence shown here is derived from an EMBL/GenBank/DDBJ whole genome shotgun (WGS) entry which is preliminary data.</text>
</comment>
<dbReference type="Proteomes" id="UP000521872">
    <property type="component" value="Unassembled WGS sequence"/>
</dbReference>
<keyword evidence="2" id="KW-0808">Transferase</keyword>
<dbReference type="CDD" id="cd19177">
    <property type="entry name" value="SET_SETD4"/>
    <property type="match status" value="1"/>
</dbReference>
<evidence type="ECO:0000256" key="3">
    <source>
        <dbReference type="ARBA" id="ARBA00022691"/>
    </source>
</evidence>
<reference evidence="4 5" key="1">
    <citation type="submission" date="2019-12" db="EMBL/GenBank/DDBJ databases">
        <authorList>
            <person name="Floudas D."/>
            <person name="Bentzer J."/>
            <person name="Ahren D."/>
            <person name="Johansson T."/>
            <person name="Persson P."/>
            <person name="Tunlid A."/>
        </authorList>
    </citation>
    <scope>NUCLEOTIDE SEQUENCE [LARGE SCALE GENOMIC DNA]</scope>
    <source>
        <strain evidence="4 5">CBS 102.39</strain>
    </source>
</reference>
<dbReference type="PANTHER" id="PTHR13271:SF47">
    <property type="entry name" value="ACTIN-HISTIDINE N-METHYLTRANSFERASE"/>
    <property type="match status" value="1"/>
</dbReference>
<keyword evidence="3" id="KW-0949">S-adenosyl-L-methionine</keyword>
<dbReference type="GO" id="GO:0016279">
    <property type="term" value="F:protein-lysine N-methyltransferase activity"/>
    <property type="evidence" value="ECO:0007669"/>
    <property type="project" value="InterPro"/>
</dbReference>
<sequence length="476" mass="54204">MNTDNDDQVHPKWHALLQWLASHGMDVSHDKLPVVARSSPGAGYGLFSIRQIEPSSRLFSIPAKALLNHLTLAPHYPPTKPKLSCTQIVSLHLMIHRPKEGVSFDPLFGPYISVIPTEFDSHPLTWLWKKKRNSECRVFEEQFLYALPEHVYAKLEKIMALYDQDWSRIRDYLEVNPSVLQMSTHKPDWKLLEADFLWGWLSVNTRCVYHRLSKSRADKNNMTLCPILDFANHAATAPSTKPETSRAELWDAGPSNKRPFGDNFVLLSPDVQTAGGQELMLRYGVHSNATLFAEYGFIDERSSQGASEMREGETEVIQAIEKLFINRGNVGAWMKQVLVDEGYWGDWTLHASSAPAHPSYRLMTALRLYHALPADLCDTVLDDTDRALQSWRNTTRGIQDNISAENEQAWRASLFTICKDILHQAKEGAEKVRQIDSVEISPPWLGYMKRAIEMMWKEDSGVAQGVIDSLTRKEEF</sequence>
<dbReference type="AlphaFoldDB" id="A0A8H4QQT9"/>
<dbReference type="InterPro" id="IPR046341">
    <property type="entry name" value="SET_dom_sf"/>
</dbReference>
<evidence type="ECO:0000313" key="4">
    <source>
        <dbReference type="EMBL" id="KAF4615228.1"/>
    </source>
</evidence>
<protein>
    <recommendedName>
        <fullName evidence="6">SET domain-containing protein</fullName>
    </recommendedName>
</protein>